<dbReference type="Pfam" id="PF15430">
    <property type="entry name" value="SVWC"/>
    <property type="match status" value="1"/>
</dbReference>
<accession>A0AAN7VJQ4</accession>
<sequence length="112" mass="12383">MKSGFYLLVTLQLLLIVHGWTSMEYVTMDPSDPTFCISDDPLVGRLKLGESKSLHPHRCVRATCHQGLIRKAGCGKLAATAPYVIGPEDLSQPYPMCCPKLIRLDHTLTSNL</sequence>
<dbReference type="AlphaFoldDB" id="A0AAN7VJQ4"/>
<dbReference type="PANTHER" id="PTHR39957:SF1">
    <property type="entry name" value="AT09846P1-RELATED"/>
    <property type="match status" value="1"/>
</dbReference>
<comment type="subcellular location">
    <subcellularLocation>
        <location evidence="1">Secreted</location>
    </subcellularLocation>
</comment>
<dbReference type="PANTHER" id="PTHR39957">
    <property type="entry name" value="AT09846P1-RELATED"/>
    <property type="match status" value="1"/>
</dbReference>
<name>A0AAN7VJQ4_9COLE</name>
<keyword evidence="6" id="KW-1185">Reference proteome</keyword>
<evidence type="ECO:0000256" key="3">
    <source>
        <dbReference type="SAM" id="SignalP"/>
    </source>
</evidence>
<reference evidence="5 6" key="1">
    <citation type="journal article" date="2024" name="Insects">
        <title>An Improved Chromosome-Level Genome Assembly of the Firefly Pyrocoelia pectoralis.</title>
        <authorList>
            <person name="Fu X."/>
            <person name="Meyer-Rochow V.B."/>
            <person name="Ballantyne L."/>
            <person name="Zhu X."/>
        </authorList>
    </citation>
    <scope>NUCLEOTIDE SEQUENCE [LARGE SCALE GENOMIC DNA]</scope>
    <source>
        <strain evidence="5">XCY_ONT2</strain>
    </source>
</reference>
<evidence type="ECO:0000313" key="6">
    <source>
        <dbReference type="Proteomes" id="UP001329430"/>
    </source>
</evidence>
<comment type="caution">
    <text evidence="5">The sequence shown here is derived from an EMBL/GenBank/DDBJ whole genome shotgun (WGS) entry which is preliminary data.</text>
</comment>
<dbReference type="InterPro" id="IPR029277">
    <property type="entry name" value="SVWC_dom"/>
</dbReference>
<gene>
    <name evidence="5" type="ORF">RI129_006199</name>
</gene>
<evidence type="ECO:0000256" key="2">
    <source>
        <dbReference type="ARBA" id="ARBA00022525"/>
    </source>
</evidence>
<dbReference type="SMART" id="SM01318">
    <property type="entry name" value="SVWC"/>
    <property type="match status" value="1"/>
</dbReference>
<dbReference type="GO" id="GO:0005576">
    <property type="term" value="C:extracellular region"/>
    <property type="evidence" value="ECO:0007669"/>
    <property type="project" value="UniProtKB-SubCell"/>
</dbReference>
<dbReference type="InterPro" id="IPR053308">
    <property type="entry name" value="Vago-like"/>
</dbReference>
<keyword evidence="3" id="KW-0732">Signal</keyword>
<evidence type="ECO:0000259" key="4">
    <source>
        <dbReference type="SMART" id="SM01318"/>
    </source>
</evidence>
<feature type="signal peptide" evidence="3">
    <location>
        <begin position="1"/>
        <end position="19"/>
    </location>
</feature>
<feature type="chain" id="PRO_5043024334" description="Single domain-containing protein" evidence="3">
    <location>
        <begin position="20"/>
        <end position="112"/>
    </location>
</feature>
<proteinExistence type="predicted"/>
<dbReference type="Proteomes" id="UP001329430">
    <property type="component" value="Chromosome 4"/>
</dbReference>
<evidence type="ECO:0000313" key="5">
    <source>
        <dbReference type="EMBL" id="KAK5644899.1"/>
    </source>
</evidence>
<keyword evidence="2" id="KW-0964">Secreted</keyword>
<protein>
    <recommendedName>
        <fullName evidence="4">Single domain-containing protein</fullName>
    </recommendedName>
</protein>
<dbReference type="EMBL" id="JAVRBK010000004">
    <property type="protein sequence ID" value="KAK5644899.1"/>
    <property type="molecule type" value="Genomic_DNA"/>
</dbReference>
<evidence type="ECO:0000256" key="1">
    <source>
        <dbReference type="ARBA" id="ARBA00004613"/>
    </source>
</evidence>
<feature type="domain" description="Single" evidence="4">
    <location>
        <begin position="36"/>
        <end position="103"/>
    </location>
</feature>
<organism evidence="5 6">
    <name type="scientific">Pyrocoelia pectoralis</name>
    <dbReference type="NCBI Taxonomy" id="417401"/>
    <lineage>
        <taxon>Eukaryota</taxon>
        <taxon>Metazoa</taxon>
        <taxon>Ecdysozoa</taxon>
        <taxon>Arthropoda</taxon>
        <taxon>Hexapoda</taxon>
        <taxon>Insecta</taxon>
        <taxon>Pterygota</taxon>
        <taxon>Neoptera</taxon>
        <taxon>Endopterygota</taxon>
        <taxon>Coleoptera</taxon>
        <taxon>Polyphaga</taxon>
        <taxon>Elateriformia</taxon>
        <taxon>Elateroidea</taxon>
        <taxon>Lampyridae</taxon>
        <taxon>Lampyrinae</taxon>
        <taxon>Pyrocoelia</taxon>
    </lineage>
</organism>